<protein>
    <submittedName>
        <fullName evidence="2">Uncharacterized protein</fullName>
    </submittedName>
</protein>
<dbReference type="OrthoDB" id="23409at10239"/>
<dbReference type="GeneID" id="14445331"/>
<keyword evidence="1" id="KW-0472">Membrane</keyword>
<evidence type="ECO:0000313" key="3">
    <source>
        <dbReference type="Proteomes" id="UP000201640"/>
    </source>
</evidence>
<sequence>MKLFKGFYKFFRGLKFKKKPKFLIIYGNYGGAGYSARSTFISKENKIYQLDDNNQFVIEQEMTIQDYYNYYLKLFQDVDVIDELDACFKLHDLDTNTTNLKNIIKASHALPINMGKVDPIFYLAYPTIFLFGIFYFSIFKKVGNYLNEDELLNINEYRLQCRNEYTNKYGIKYI</sequence>
<keyword evidence="1" id="KW-0812">Transmembrane</keyword>
<organism evidence="2 3">
    <name type="scientific">Acanthamoeba polyphaga moumouvirus</name>
    <dbReference type="NCBI Taxonomy" id="1269028"/>
    <lineage>
        <taxon>Viruses</taxon>
        <taxon>Varidnaviria</taxon>
        <taxon>Bamfordvirae</taxon>
        <taxon>Nucleocytoviricota</taxon>
        <taxon>Megaviricetes</taxon>
        <taxon>Imitervirales</taxon>
        <taxon>Mimiviridae</taxon>
        <taxon>Megamimivirinae</taxon>
        <taxon>Moumouvirus</taxon>
    </lineage>
</organism>
<keyword evidence="3" id="KW-1185">Reference proteome</keyword>
<keyword evidence="1" id="KW-1133">Transmembrane helix</keyword>
<feature type="transmembrane region" description="Helical" evidence="1">
    <location>
        <begin position="120"/>
        <end position="138"/>
    </location>
</feature>
<proteinExistence type="predicted"/>
<accession>L7RCP1</accession>
<dbReference type="RefSeq" id="YP_007354219.1">
    <property type="nucleotide sequence ID" value="NC_020104.1"/>
</dbReference>
<dbReference type="KEGG" id="vg:14445331"/>
<reference evidence="2 3" key="1">
    <citation type="journal article" date="2012" name="Genome Biol. Evol.">
        <title>Related Giant Viruses in Distant Locations and Different Habitats: Acanthamoeba polyphaga moumouvirus Represents a Third Lineage of the Mimiviridae That Is Close to the Megavirus Lineage.</title>
        <authorList>
            <person name="Yoosuf N."/>
            <person name="Yutin N."/>
            <person name="Colson P."/>
            <person name="Shabalina S.A."/>
            <person name="Pagnier I."/>
            <person name="Robert C."/>
            <person name="Azza S."/>
            <person name="Klose T."/>
            <person name="Wong J."/>
            <person name="Rossmann M.G."/>
            <person name="La Scola B."/>
            <person name="Raoult D."/>
            <person name="Koonin E.V."/>
        </authorList>
    </citation>
    <scope>NUCLEOTIDE SEQUENCE [LARGE SCALE GENOMIC DNA]</scope>
    <source>
        <strain evidence="2 3">M10A</strain>
    </source>
</reference>
<name>L7RCP1_9VIRU</name>
<dbReference type="EMBL" id="JX962719">
    <property type="protein sequence ID" value="AGC01783.1"/>
    <property type="molecule type" value="Genomic_DNA"/>
</dbReference>
<evidence type="ECO:0000256" key="1">
    <source>
        <dbReference type="SAM" id="Phobius"/>
    </source>
</evidence>
<evidence type="ECO:0000313" key="2">
    <source>
        <dbReference type="EMBL" id="AGC01783.1"/>
    </source>
</evidence>
<dbReference type="Proteomes" id="UP000201640">
    <property type="component" value="Segment"/>
</dbReference>
<gene>
    <name evidence="2" type="ORF">Moumou_00239</name>
</gene>